<dbReference type="EMBL" id="JAQQWK010000010">
    <property type="protein sequence ID" value="KAK8029417.1"/>
    <property type="molecule type" value="Genomic_DNA"/>
</dbReference>
<dbReference type="Proteomes" id="UP001444661">
    <property type="component" value="Unassembled WGS sequence"/>
</dbReference>
<gene>
    <name evidence="1" type="ORF">PG993_010708</name>
</gene>
<comment type="caution">
    <text evidence="1">The sequence shown here is derived from an EMBL/GenBank/DDBJ whole genome shotgun (WGS) entry which is preliminary data.</text>
</comment>
<sequence>MKHSLPAPKLGLVSNLVVRPLQRQSGGNPRLAKDLVDAIPPYAILSHTWFDADQPAGLIKRYIGPHFRLNQEV</sequence>
<organism evidence="1 2">
    <name type="scientific">Apiospora rasikravindrae</name>
    <dbReference type="NCBI Taxonomy" id="990691"/>
    <lineage>
        <taxon>Eukaryota</taxon>
        <taxon>Fungi</taxon>
        <taxon>Dikarya</taxon>
        <taxon>Ascomycota</taxon>
        <taxon>Pezizomycotina</taxon>
        <taxon>Sordariomycetes</taxon>
        <taxon>Xylariomycetidae</taxon>
        <taxon>Amphisphaeriales</taxon>
        <taxon>Apiosporaceae</taxon>
        <taxon>Apiospora</taxon>
    </lineage>
</organism>
<evidence type="ECO:0000313" key="2">
    <source>
        <dbReference type="Proteomes" id="UP001444661"/>
    </source>
</evidence>
<reference evidence="1 2" key="1">
    <citation type="submission" date="2023-01" db="EMBL/GenBank/DDBJ databases">
        <title>Analysis of 21 Apiospora genomes using comparative genomics revels a genus with tremendous synthesis potential of carbohydrate active enzymes and secondary metabolites.</title>
        <authorList>
            <person name="Sorensen T."/>
        </authorList>
    </citation>
    <scope>NUCLEOTIDE SEQUENCE [LARGE SCALE GENOMIC DNA]</scope>
    <source>
        <strain evidence="1 2">CBS 33761</strain>
    </source>
</reference>
<accession>A0ABR1SC65</accession>
<keyword evidence="2" id="KW-1185">Reference proteome</keyword>
<name>A0ABR1SC65_9PEZI</name>
<protein>
    <submittedName>
        <fullName evidence="1">Uncharacterized protein</fullName>
    </submittedName>
</protein>
<evidence type="ECO:0000313" key="1">
    <source>
        <dbReference type="EMBL" id="KAK8029417.1"/>
    </source>
</evidence>
<proteinExistence type="predicted"/>